<dbReference type="OrthoDB" id="57822at2759"/>
<sequence length="350" mass="37177">MHPTATTRLVPRPAPTPSTSHRRRVVAAVASAALFGGAYVTTEALVPAWLSGDVGPVPFVVPAACAFENGDRIALQADAGTYVSVANTTATVLAPDVAAAATWKVFNTGRRGTLALQAASGKFLARCRNTPAAIVDVDHWSEGAYAQWTCVLAEDGRIALQADTGKFLERDSGAPRVRADSWRDAAAQWAVDRLPVSPACAFEDGAKVGLQADVGRFMARCDDCIPEADAVFAHADATAPEALWTVYNTGTGKLMFAADNSKFLNREYKLVPDATVVDQAFTRLTEPRPWAEFTCVDLGNGKIALEADTGKFVNRCANCLPHSVVADSVAMNAVDARADTTAQWSVVRHT</sequence>
<evidence type="ECO:0000256" key="1">
    <source>
        <dbReference type="SAM" id="MobiDB-lite"/>
    </source>
</evidence>
<dbReference type="EMBL" id="JNBR01000384">
    <property type="protein sequence ID" value="OQR93985.1"/>
    <property type="molecule type" value="Genomic_DNA"/>
</dbReference>
<protein>
    <submittedName>
        <fullName evidence="2">Uncharacterized protein</fullName>
    </submittedName>
</protein>
<evidence type="ECO:0000313" key="2">
    <source>
        <dbReference type="EMBL" id="OQR93985.1"/>
    </source>
</evidence>
<proteinExistence type="predicted"/>
<comment type="caution">
    <text evidence="2">The sequence shown here is derived from an EMBL/GenBank/DDBJ whole genome shotgun (WGS) entry which is preliminary data.</text>
</comment>
<dbReference type="CDD" id="cd00257">
    <property type="entry name" value="beta-trefoil_FSCN-like"/>
    <property type="match status" value="2"/>
</dbReference>
<organism evidence="2 3">
    <name type="scientific">Achlya hypogyna</name>
    <name type="common">Oomycete</name>
    <name type="synonym">Protoachlya hypogyna</name>
    <dbReference type="NCBI Taxonomy" id="1202772"/>
    <lineage>
        <taxon>Eukaryota</taxon>
        <taxon>Sar</taxon>
        <taxon>Stramenopiles</taxon>
        <taxon>Oomycota</taxon>
        <taxon>Saprolegniomycetes</taxon>
        <taxon>Saprolegniales</taxon>
        <taxon>Achlyaceae</taxon>
        <taxon>Achlya</taxon>
    </lineage>
</organism>
<name>A0A1V9Z7K9_ACHHY</name>
<dbReference type="SUPFAM" id="SSF50405">
    <property type="entry name" value="Actin-crosslinking proteins"/>
    <property type="match status" value="1"/>
</dbReference>
<dbReference type="Gene3D" id="2.80.10.50">
    <property type="match status" value="2"/>
</dbReference>
<dbReference type="InterPro" id="IPR008999">
    <property type="entry name" value="Actin-crosslinking"/>
</dbReference>
<reference evidence="2 3" key="1">
    <citation type="journal article" date="2014" name="Genome Biol. Evol.">
        <title>The secreted proteins of Achlya hypogyna and Thraustotheca clavata identify the ancestral oomycete secretome and reveal gene acquisitions by horizontal gene transfer.</title>
        <authorList>
            <person name="Misner I."/>
            <person name="Blouin N."/>
            <person name="Leonard G."/>
            <person name="Richards T.A."/>
            <person name="Lane C.E."/>
        </authorList>
    </citation>
    <scope>NUCLEOTIDE SEQUENCE [LARGE SCALE GENOMIC DNA]</scope>
    <source>
        <strain evidence="2 3">ATCC 48635</strain>
    </source>
</reference>
<dbReference type="Proteomes" id="UP000243579">
    <property type="component" value="Unassembled WGS sequence"/>
</dbReference>
<dbReference type="AlphaFoldDB" id="A0A1V9Z7K9"/>
<keyword evidence="3" id="KW-1185">Reference proteome</keyword>
<gene>
    <name evidence="2" type="ORF">ACHHYP_01981</name>
</gene>
<accession>A0A1V9Z7K9</accession>
<feature type="region of interest" description="Disordered" evidence="1">
    <location>
        <begin position="1"/>
        <end position="22"/>
    </location>
</feature>
<evidence type="ECO:0000313" key="3">
    <source>
        <dbReference type="Proteomes" id="UP000243579"/>
    </source>
</evidence>